<evidence type="ECO:0000313" key="1">
    <source>
        <dbReference type="EMBL" id="GAI03986.1"/>
    </source>
</evidence>
<dbReference type="AlphaFoldDB" id="X1LDT7"/>
<comment type="caution">
    <text evidence="1">The sequence shown here is derived from an EMBL/GenBank/DDBJ whole genome shotgun (WGS) entry which is preliminary data.</text>
</comment>
<organism evidence="1">
    <name type="scientific">marine sediment metagenome</name>
    <dbReference type="NCBI Taxonomy" id="412755"/>
    <lineage>
        <taxon>unclassified sequences</taxon>
        <taxon>metagenomes</taxon>
        <taxon>ecological metagenomes</taxon>
    </lineage>
</organism>
<reference evidence="1" key="1">
    <citation type="journal article" date="2014" name="Front. Microbiol.">
        <title>High frequency of phylogenetically diverse reductive dehalogenase-homologous genes in deep subseafloor sedimentary metagenomes.</title>
        <authorList>
            <person name="Kawai M."/>
            <person name="Futagami T."/>
            <person name="Toyoda A."/>
            <person name="Takaki Y."/>
            <person name="Nishi S."/>
            <person name="Hori S."/>
            <person name="Arai W."/>
            <person name="Tsubouchi T."/>
            <person name="Morono Y."/>
            <person name="Uchiyama I."/>
            <person name="Ito T."/>
            <person name="Fujiyama A."/>
            <person name="Inagaki F."/>
            <person name="Takami H."/>
        </authorList>
    </citation>
    <scope>NUCLEOTIDE SEQUENCE</scope>
    <source>
        <strain evidence="1">Expedition CK06-06</strain>
    </source>
</reference>
<gene>
    <name evidence="1" type="ORF">S06H3_11841</name>
</gene>
<protein>
    <submittedName>
        <fullName evidence="1">Uncharacterized protein</fullName>
    </submittedName>
</protein>
<proteinExistence type="predicted"/>
<name>X1LDT7_9ZZZZ</name>
<dbReference type="EMBL" id="BARV01005821">
    <property type="protein sequence ID" value="GAI03986.1"/>
    <property type="molecule type" value="Genomic_DNA"/>
</dbReference>
<accession>X1LDT7</accession>
<sequence>MGEIAVEIAFNAVRGQAPEEPIIRLDPDPIMPDNVDDIFHWANAVMVGK</sequence>